<dbReference type="AlphaFoldDB" id="A0A166TZK7"/>
<keyword evidence="7" id="KW-0862">Zinc</keyword>
<dbReference type="Gene3D" id="1.20.272.10">
    <property type="match status" value="1"/>
</dbReference>
<dbReference type="GO" id="GO:0005634">
    <property type="term" value="C:nucleus"/>
    <property type="evidence" value="ECO:0007669"/>
    <property type="project" value="TreeGrafter"/>
</dbReference>
<dbReference type="SUPFAM" id="SSF48019">
    <property type="entry name" value="post-AAA+ oligomerization domain-like"/>
    <property type="match status" value="1"/>
</dbReference>
<dbReference type="CDD" id="cd18139">
    <property type="entry name" value="HLD_clamp_RarA"/>
    <property type="match status" value="1"/>
</dbReference>
<dbReference type="InterPro" id="IPR006642">
    <property type="entry name" value="Rad18_UBZ4"/>
</dbReference>
<dbReference type="Gene3D" id="1.10.8.60">
    <property type="match status" value="1"/>
</dbReference>
<dbReference type="Proteomes" id="UP000076552">
    <property type="component" value="Unassembled WGS sequence"/>
</dbReference>
<feature type="domain" description="UBZ4-type" evidence="13">
    <location>
        <begin position="3"/>
        <end position="34"/>
    </location>
</feature>
<evidence type="ECO:0000256" key="6">
    <source>
        <dbReference type="ARBA" id="ARBA00022771"/>
    </source>
</evidence>
<dbReference type="FunFam" id="1.10.8.60:FF:000029">
    <property type="entry name" value="Replication-associated recombination protein A"/>
    <property type="match status" value="1"/>
</dbReference>
<keyword evidence="4" id="KW-0547">Nucleotide-binding</keyword>
<keyword evidence="6 11" id="KW-0863">Zinc-finger</keyword>
<reference evidence="14 15" key="1">
    <citation type="submission" date="2015-06" db="EMBL/GenBank/DDBJ databases">
        <title>Survival trade-offs in plant roots during colonization by closely related pathogenic and mutualistic fungi.</title>
        <authorList>
            <person name="Hacquard S."/>
            <person name="Kracher B."/>
            <person name="Hiruma K."/>
            <person name="Weinman A."/>
            <person name="Muench P."/>
            <person name="Garrido Oter R."/>
            <person name="Ver Loren van Themaat E."/>
            <person name="Dallerey J.-F."/>
            <person name="Damm U."/>
            <person name="Henrissat B."/>
            <person name="Lespinet O."/>
            <person name="Thon M."/>
            <person name="Kemen E."/>
            <person name="McHardy A.C."/>
            <person name="Schulze-Lefert P."/>
            <person name="O'Connell R.J."/>
        </authorList>
    </citation>
    <scope>NUCLEOTIDE SEQUENCE [LARGE SCALE GENOMIC DNA]</scope>
    <source>
        <strain evidence="14 15">0861</strain>
    </source>
</reference>
<feature type="compositionally biased region" description="Polar residues" evidence="12">
    <location>
        <begin position="78"/>
        <end position="90"/>
    </location>
</feature>
<dbReference type="Gene3D" id="3.30.160.60">
    <property type="entry name" value="Classic Zinc Finger"/>
    <property type="match status" value="1"/>
</dbReference>
<keyword evidence="8" id="KW-0067">ATP-binding</keyword>
<keyword evidence="9 11" id="KW-0234">DNA repair</keyword>
<dbReference type="Pfam" id="PF16193">
    <property type="entry name" value="AAA_assoc_2"/>
    <property type="match status" value="1"/>
</dbReference>
<accession>A0A166TZK7</accession>
<dbReference type="CDD" id="cd00009">
    <property type="entry name" value="AAA"/>
    <property type="match status" value="1"/>
</dbReference>
<proteinExistence type="inferred from homology"/>
<dbReference type="InterPro" id="IPR027417">
    <property type="entry name" value="P-loop_NTPase"/>
</dbReference>
<feature type="compositionally biased region" description="Polar residues" evidence="12">
    <location>
        <begin position="110"/>
        <end position="126"/>
    </location>
</feature>
<dbReference type="FunFam" id="1.20.272.10:FF:000001">
    <property type="entry name" value="Putative AAA family ATPase"/>
    <property type="match status" value="1"/>
</dbReference>
<dbReference type="SMART" id="SM00734">
    <property type="entry name" value="ZnF_Rad18"/>
    <property type="match status" value="1"/>
</dbReference>
<dbReference type="FunFam" id="3.40.50.300:FF:000137">
    <property type="entry name" value="Replication-associated recombination protein A"/>
    <property type="match status" value="1"/>
</dbReference>
<evidence type="ECO:0000259" key="13">
    <source>
        <dbReference type="PROSITE" id="PS51908"/>
    </source>
</evidence>
<dbReference type="GO" id="GO:0008270">
    <property type="term" value="F:zinc ion binding"/>
    <property type="evidence" value="ECO:0007669"/>
    <property type="project" value="UniProtKB-KW"/>
</dbReference>
<evidence type="ECO:0000256" key="2">
    <source>
        <dbReference type="ARBA" id="ARBA00022705"/>
    </source>
</evidence>
<dbReference type="SMART" id="SM00382">
    <property type="entry name" value="AAA"/>
    <property type="match status" value="1"/>
</dbReference>
<comment type="function">
    <text evidence="10">Functions as a modulator for initiation or reinitiation events during DNA polymerase delta-mediated DNA synthesis. Has an intrinsic ATPase activity that functions as a sensor of DNA damage or of arrested replication forks and regulates the extent of DNA synthesis.</text>
</comment>
<evidence type="ECO:0000256" key="9">
    <source>
        <dbReference type="ARBA" id="ARBA00023204"/>
    </source>
</evidence>
<dbReference type="InterPro" id="IPR032423">
    <property type="entry name" value="AAA_assoc_2"/>
</dbReference>
<feature type="region of interest" description="Disordered" evidence="12">
    <location>
        <begin position="30"/>
        <end position="140"/>
    </location>
</feature>
<dbReference type="OrthoDB" id="10265467at2759"/>
<evidence type="ECO:0000256" key="8">
    <source>
        <dbReference type="ARBA" id="ARBA00022840"/>
    </source>
</evidence>
<feature type="compositionally biased region" description="Polar residues" evidence="12">
    <location>
        <begin position="34"/>
        <end position="56"/>
    </location>
</feature>
<dbReference type="GO" id="GO:0017116">
    <property type="term" value="F:single-stranded DNA helicase activity"/>
    <property type="evidence" value="ECO:0007669"/>
    <property type="project" value="TreeGrafter"/>
</dbReference>
<dbReference type="FunFam" id="1.10.3710.10:FF:000005">
    <property type="entry name" value="AAA family ATPase, putative"/>
    <property type="match status" value="1"/>
</dbReference>
<name>A0A166TZK7_9PEZI</name>
<dbReference type="Pfam" id="PF00004">
    <property type="entry name" value="AAA"/>
    <property type="match status" value="1"/>
</dbReference>
<evidence type="ECO:0000256" key="7">
    <source>
        <dbReference type="ARBA" id="ARBA00022833"/>
    </source>
</evidence>
<organism evidence="14 15">
    <name type="scientific">Colletotrichum tofieldiae</name>
    <dbReference type="NCBI Taxonomy" id="708197"/>
    <lineage>
        <taxon>Eukaryota</taxon>
        <taxon>Fungi</taxon>
        <taxon>Dikarya</taxon>
        <taxon>Ascomycota</taxon>
        <taxon>Pezizomycotina</taxon>
        <taxon>Sordariomycetes</taxon>
        <taxon>Hypocreomycetidae</taxon>
        <taxon>Glomerellales</taxon>
        <taxon>Glomerellaceae</taxon>
        <taxon>Colletotrichum</taxon>
        <taxon>Colletotrichum spaethianum species complex</taxon>
    </lineage>
</organism>
<dbReference type="PANTHER" id="PTHR13779">
    <property type="entry name" value="WERNER HELICASE-INTERACTING PROTEIN 1 FAMILY MEMBER"/>
    <property type="match status" value="1"/>
</dbReference>
<evidence type="ECO:0000256" key="5">
    <source>
        <dbReference type="ARBA" id="ARBA00022763"/>
    </source>
</evidence>
<evidence type="ECO:0000256" key="11">
    <source>
        <dbReference type="PROSITE-ProRule" id="PRU01256"/>
    </source>
</evidence>
<dbReference type="InterPro" id="IPR051314">
    <property type="entry name" value="AAA_ATPase_RarA/MGS1/WRNIP1"/>
</dbReference>
<keyword evidence="15" id="KW-1185">Reference proteome</keyword>
<dbReference type="InterPro" id="IPR003959">
    <property type="entry name" value="ATPase_AAA_core"/>
</dbReference>
<evidence type="ECO:0000256" key="12">
    <source>
        <dbReference type="SAM" id="MobiDB-lite"/>
    </source>
</evidence>
<dbReference type="GO" id="GO:0003677">
    <property type="term" value="F:DNA binding"/>
    <property type="evidence" value="ECO:0007669"/>
    <property type="project" value="InterPro"/>
</dbReference>
<comment type="similarity">
    <text evidence="1">Belongs to the AAA ATPase family. RarA/MGS1/WRNIP1 subfamily.</text>
</comment>
<evidence type="ECO:0000256" key="1">
    <source>
        <dbReference type="ARBA" id="ARBA00008959"/>
    </source>
</evidence>
<dbReference type="GO" id="GO:0000731">
    <property type="term" value="P:DNA synthesis involved in DNA repair"/>
    <property type="evidence" value="ECO:0007669"/>
    <property type="project" value="TreeGrafter"/>
</dbReference>
<protein>
    <submittedName>
        <fullName evidence="14">DNA-dependent ATPase MGS1</fullName>
    </submittedName>
</protein>
<dbReference type="GO" id="GO:0006271">
    <property type="term" value="P:DNA strand elongation involved in DNA replication"/>
    <property type="evidence" value="ECO:0007669"/>
    <property type="project" value="UniProtKB-ARBA"/>
</dbReference>
<dbReference type="GO" id="GO:0008047">
    <property type="term" value="F:enzyme activator activity"/>
    <property type="evidence" value="ECO:0007669"/>
    <property type="project" value="TreeGrafter"/>
</dbReference>
<evidence type="ECO:0000256" key="3">
    <source>
        <dbReference type="ARBA" id="ARBA00022723"/>
    </source>
</evidence>
<evidence type="ECO:0000256" key="4">
    <source>
        <dbReference type="ARBA" id="ARBA00022741"/>
    </source>
</evidence>
<dbReference type="SUPFAM" id="SSF52540">
    <property type="entry name" value="P-loop containing nucleoside triphosphate hydrolases"/>
    <property type="match status" value="1"/>
</dbReference>
<keyword evidence="3" id="KW-0479">Metal-binding</keyword>
<evidence type="ECO:0000313" key="14">
    <source>
        <dbReference type="EMBL" id="KZL72729.1"/>
    </source>
</evidence>
<keyword evidence="2" id="KW-0235">DNA replication</keyword>
<dbReference type="PANTHER" id="PTHR13779:SF7">
    <property type="entry name" value="ATPASE WRNIP1"/>
    <property type="match status" value="1"/>
</dbReference>
<dbReference type="InterPro" id="IPR021886">
    <property type="entry name" value="MgsA_C"/>
</dbReference>
<sequence>MAAVDCPICNKPVKETLINSHIDSGCENHIFNPERTSSPPAATQANGNSTLSSSQAKRPASSFFQTPAAKRHAPPTKVLTTPANGGTTRPTAGVKRSFDDGPGAAPSPFAMTNTTDTDSDVAQQPPETGPVAKRTKTARAAPLAERMRPRTLDDVCGQDLVGPHGVLRSLIESDRVPSMILWGGSGTGKTTIARCIAQSVGSRFIEMNATSSGVAECKKLFADAANESALTGRKTIIFCDEIHRFSKSQQDVFLKPVEAGTITLIGATTENPSFRVQQALLSRCRTFTLSKLSNEDVARILLRAIEEETRVKNYPGSPLIDAELVTYLAAFSDGDARTALNLLELALSLSTRQGITKEDIKASLTKTLVYDRAGDQHYDTISAFHKAVRGSDPDAALYYLARMLQSGEDPLFVARRMVVIASEDVGLADNTLLPLATAAYTAAQQIGMPEARIPLAHCAVALSLAPKSTRAYRGLNNAYAALREPGVAALPVPLHLRNAPTRLMREMGYGAEYKYPPNYREGRVRQEYLPDDLVGRRFLEDRDLGTEVDPDLEMETET</sequence>
<evidence type="ECO:0000256" key="10">
    <source>
        <dbReference type="ARBA" id="ARBA00056113"/>
    </source>
</evidence>
<keyword evidence="5 11" id="KW-0227">DNA damage</keyword>
<comment type="caution">
    <text evidence="14">The sequence shown here is derived from an EMBL/GenBank/DDBJ whole genome shotgun (WGS) entry which is preliminary data.</text>
</comment>
<dbReference type="Pfam" id="PF12002">
    <property type="entry name" value="MgsA_C"/>
    <property type="match status" value="1"/>
</dbReference>
<dbReference type="PROSITE" id="PS51908">
    <property type="entry name" value="ZF_UBZ4"/>
    <property type="match status" value="1"/>
</dbReference>
<dbReference type="GO" id="GO:0016887">
    <property type="term" value="F:ATP hydrolysis activity"/>
    <property type="evidence" value="ECO:0007669"/>
    <property type="project" value="InterPro"/>
</dbReference>
<dbReference type="InterPro" id="IPR008921">
    <property type="entry name" value="DNA_pol3_clamp-load_cplx_C"/>
</dbReference>
<gene>
    <name evidence="14" type="ORF">CT0861_06537</name>
</gene>
<dbReference type="Gene3D" id="3.40.50.300">
    <property type="entry name" value="P-loop containing nucleotide triphosphate hydrolases"/>
    <property type="match status" value="1"/>
</dbReference>
<dbReference type="EMBL" id="LFIV01000054">
    <property type="protein sequence ID" value="KZL72729.1"/>
    <property type="molecule type" value="Genomic_DNA"/>
</dbReference>
<evidence type="ECO:0000313" key="15">
    <source>
        <dbReference type="Proteomes" id="UP000076552"/>
    </source>
</evidence>
<dbReference type="Gene3D" id="1.10.3710.10">
    <property type="entry name" value="DNA polymerase III clamp loader subunits, C-terminal domain"/>
    <property type="match status" value="1"/>
</dbReference>
<dbReference type="GO" id="GO:0005524">
    <property type="term" value="F:ATP binding"/>
    <property type="evidence" value="ECO:0007669"/>
    <property type="project" value="UniProtKB-KW"/>
</dbReference>
<dbReference type="InterPro" id="IPR003593">
    <property type="entry name" value="AAA+_ATPase"/>
</dbReference>
<dbReference type="STRING" id="708197.A0A166TZK7"/>